<feature type="domain" description="Acyl-CoA dehydrogenase/oxidase N-terminal" evidence="8">
    <location>
        <begin position="18"/>
        <end position="94"/>
    </location>
</feature>
<dbReference type="Gene3D" id="2.40.110.10">
    <property type="entry name" value="Butyryl-CoA Dehydrogenase, subunit A, domain 2"/>
    <property type="match status" value="1"/>
</dbReference>
<proteinExistence type="inferred from homology"/>
<dbReference type="SUPFAM" id="SSF56645">
    <property type="entry name" value="Acyl-CoA dehydrogenase NM domain-like"/>
    <property type="match status" value="1"/>
</dbReference>
<keyword evidence="3 5" id="KW-0285">Flavoprotein</keyword>
<dbReference type="SUPFAM" id="SSF47203">
    <property type="entry name" value="Acyl-CoA dehydrogenase C-terminal domain-like"/>
    <property type="match status" value="1"/>
</dbReference>
<dbReference type="PANTHER" id="PTHR43884:SF12">
    <property type="entry name" value="ISOVALERYL-COA DEHYDROGENASE, MITOCHONDRIAL-RELATED"/>
    <property type="match status" value="1"/>
</dbReference>
<keyword evidence="4 5" id="KW-0274">FAD</keyword>
<dbReference type="RefSeq" id="WP_169559401.1">
    <property type="nucleotide sequence ID" value="NZ_BSNF01000001.1"/>
</dbReference>
<feature type="domain" description="Acyl-CoA dehydrogenase/oxidase C-terminal" evidence="6">
    <location>
        <begin position="227"/>
        <end position="369"/>
    </location>
</feature>
<keyword evidence="5" id="KW-0560">Oxidoreductase</keyword>
<evidence type="ECO:0000256" key="5">
    <source>
        <dbReference type="RuleBase" id="RU362125"/>
    </source>
</evidence>
<evidence type="ECO:0000259" key="8">
    <source>
        <dbReference type="Pfam" id="PF02771"/>
    </source>
</evidence>
<dbReference type="InterPro" id="IPR013786">
    <property type="entry name" value="AcylCoA_DH/ox_N"/>
</dbReference>
<dbReference type="Gene3D" id="1.20.140.10">
    <property type="entry name" value="Butyryl-CoA Dehydrogenase, subunit A, domain 3"/>
    <property type="match status" value="1"/>
</dbReference>
<evidence type="ECO:0000256" key="2">
    <source>
        <dbReference type="ARBA" id="ARBA00009347"/>
    </source>
</evidence>
<dbReference type="InterPro" id="IPR009100">
    <property type="entry name" value="AcylCoA_DH/oxidase_NM_dom_sf"/>
</dbReference>
<evidence type="ECO:0000256" key="3">
    <source>
        <dbReference type="ARBA" id="ARBA00022630"/>
    </source>
</evidence>
<dbReference type="Pfam" id="PF00441">
    <property type="entry name" value="Acyl-CoA_dh_1"/>
    <property type="match status" value="1"/>
</dbReference>
<evidence type="ECO:0000313" key="9">
    <source>
        <dbReference type="EMBL" id="GLQ05399.1"/>
    </source>
</evidence>
<reference evidence="9" key="1">
    <citation type="journal article" date="2014" name="Int. J. Syst. Evol. Microbiol.">
        <title>Complete genome of a new Firmicutes species belonging to the dominant human colonic microbiota ('Ruminococcus bicirculans') reveals two chromosomes and a selective capacity to utilize plant glucans.</title>
        <authorList>
            <consortium name="NISC Comparative Sequencing Program"/>
            <person name="Wegmann U."/>
            <person name="Louis P."/>
            <person name="Goesmann A."/>
            <person name="Henrissat B."/>
            <person name="Duncan S.H."/>
            <person name="Flint H.J."/>
        </authorList>
    </citation>
    <scope>NUCLEOTIDE SEQUENCE</scope>
    <source>
        <strain evidence="9">NBRC 103408</strain>
    </source>
</reference>
<dbReference type="InterPro" id="IPR037069">
    <property type="entry name" value="AcylCoA_DH/ox_N_sf"/>
</dbReference>
<dbReference type="InterPro" id="IPR006089">
    <property type="entry name" value="Acyl-CoA_DH_CS"/>
</dbReference>
<comment type="caution">
    <text evidence="9">The sequence shown here is derived from an EMBL/GenBank/DDBJ whole genome shotgun (WGS) entry which is preliminary data.</text>
</comment>
<dbReference type="Proteomes" id="UP001161409">
    <property type="component" value="Unassembled WGS sequence"/>
</dbReference>
<dbReference type="InterPro" id="IPR009075">
    <property type="entry name" value="AcylCo_DH/oxidase_C"/>
</dbReference>
<accession>A0ABQ5U0L7</accession>
<evidence type="ECO:0000256" key="4">
    <source>
        <dbReference type="ARBA" id="ARBA00022827"/>
    </source>
</evidence>
<evidence type="ECO:0000259" key="7">
    <source>
        <dbReference type="Pfam" id="PF02770"/>
    </source>
</evidence>
<sequence length="372" mass="39609">MTALRPDLQHIADTLGTEILRPNALIWEQAKSTPRSLFQAAGKVGFLSLETPTEQGGLGASFSEKLKLSRALARHSMSHTFALVNSQNIAARLASSPVARHREDIAPQVRSGQLIGCTALTEPSAGSDFAAIQTTATRDGDGWVLNGSKAWITYADKADIFMLYAQTDPEKGWRGIASFLIDASRPGFVRGEPHAVMGGTGIGAATFSLEDYRLTAEDMLSPPGEAFKIAMNSINGARTYVAGMCAGMVEDALETALAYGRERTTFGTRLIDHQGLGWSLADVATKLEILDVLSEKAAGLIDAGQDAVRSAAIAKKVSGEVTIPAIAACIQSMGANGLLEENRLGHHMICAKISAYTDGTTEMMNERIASYF</sequence>
<evidence type="ECO:0000313" key="10">
    <source>
        <dbReference type="Proteomes" id="UP001161409"/>
    </source>
</evidence>
<dbReference type="InterPro" id="IPR006091">
    <property type="entry name" value="Acyl-CoA_Oxase/DH_mid-dom"/>
</dbReference>
<protein>
    <submittedName>
        <fullName evidence="9">Acyl-CoA dehydrogenase</fullName>
    </submittedName>
</protein>
<comment type="cofactor">
    <cofactor evidence="1 5">
        <name>FAD</name>
        <dbReference type="ChEBI" id="CHEBI:57692"/>
    </cofactor>
</comment>
<dbReference type="InterPro" id="IPR036250">
    <property type="entry name" value="AcylCo_DH-like_C"/>
</dbReference>
<feature type="domain" description="Acyl-CoA oxidase/dehydrogenase middle" evidence="7">
    <location>
        <begin position="117"/>
        <end position="211"/>
    </location>
</feature>
<dbReference type="EMBL" id="BSNF01000001">
    <property type="protein sequence ID" value="GLQ05399.1"/>
    <property type="molecule type" value="Genomic_DNA"/>
</dbReference>
<evidence type="ECO:0000259" key="6">
    <source>
        <dbReference type="Pfam" id="PF00441"/>
    </source>
</evidence>
<evidence type="ECO:0000256" key="1">
    <source>
        <dbReference type="ARBA" id="ARBA00001974"/>
    </source>
</evidence>
<comment type="similarity">
    <text evidence="2 5">Belongs to the acyl-CoA dehydrogenase family.</text>
</comment>
<dbReference type="Pfam" id="PF02771">
    <property type="entry name" value="Acyl-CoA_dh_N"/>
    <property type="match status" value="1"/>
</dbReference>
<name>A0ABQ5U0L7_9PROT</name>
<dbReference type="PANTHER" id="PTHR43884">
    <property type="entry name" value="ACYL-COA DEHYDROGENASE"/>
    <property type="match status" value="1"/>
</dbReference>
<dbReference type="PROSITE" id="PS00072">
    <property type="entry name" value="ACYL_COA_DH_1"/>
    <property type="match status" value="1"/>
</dbReference>
<dbReference type="InterPro" id="IPR046373">
    <property type="entry name" value="Acyl-CoA_Oxase/DH_mid-dom_sf"/>
</dbReference>
<dbReference type="Gene3D" id="1.10.540.10">
    <property type="entry name" value="Acyl-CoA dehydrogenase/oxidase, N-terminal domain"/>
    <property type="match status" value="1"/>
</dbReference>
<gene>
    <name evidence="9" type="ORF">GCM10007924_06200</name>
</gene>
<dbReference type="Pfam" id="PF02770">
    <property type="entry name" value="Acyl-CoA_dh_M"/>
    <property type="match status" value="1"/>
</dbReference>
<organism evidence="9 10">
    <name type="scientific">Sneathiella chinensis</name>
    <dbReference type="NCBI Taxonomy" id="349750"/>
    <lineage>
        <taxon>Bacteria</taxon>
        <taxon>Pseudomonadati</taxon>
        <taxon>Pseudomonadota</taxon>
        <taxon>Alphaproteobacteria</taxon>
        <taxon>Sneathiellales</taxon>
        <taxon>Sneathiellaceae</taxon>
        <taxon>Sneathiella</taxon>
    </lineage>
</organism>
<reference evidence="9" key="2">
    <citation type="submission" date="2023-01" db="EMBL/GenBank/DDBJ databases">
        <title>Draft genome sequence of Sneathiella chinensis strain NBRC 103408.</title>
        <authorList>
            <person name="Sun Q."/>
            <person name="Mori K."/>
        </authorList>
    </citation>
    <scope>NUCLEOTIDE SEQUENCE</scope>
    <source>
        <strain evidence="9">NBRC 103408</strain>
    </source>
</reference>
<keyword evidence="10" id="KW-1185">Reference proteome</keyword>